<comment type="caution">
    <text evidence="5">The sequence shown here is derived from an EMBL/GenBank/DDBJ whole genome shotgun (WGS) entry which is preliminary data.</text>
</comment>
<feature type="domain" description="Ketoreductase" evidence="4">
    <location>
        <begin position="6"/>
        <end position="189"/>
    </location>
</feature>
<dbReference type="PRINTS" id="PR00081">
    <property type="entry name" value="GDHRDH"/>
</dbReference>
<accession>A0ABS5NX22</accession>
<dbReference type="InterPro" id="IPR002347">
    <property type="entry name" value="SDR_fam"/>
</dbReference>
<dbReference type="PANTHER" id="PTHR24321:SF8">
    <property type="entry name" value="ESTRADIOL 17-BETA-DEHYDROGENASE 8-RELATED"/>
    <property type="match status" value="1"/>
</dbReference>
<sequence length="253" mass="27315">MEFADKVVIITGAAGGIGKETARLFAKQEAKLALVDLDQSALESVASELELEDYLAIGADVSNENQVMNYVQATKEKYGRIDIFFNNAGTVGKLARMTDTTAEDFDKVVNVNLKGVFYGLKHVLKVMQEQKSGSIVNTSSGLGLHGGIGLAAYSATKHGIIGLTKTAALESAGFGVRVNVICPSAVYTPMVNIIEEFRSPESTEKAREQSEQRIPLKRYARPQEIAELVLFLSSEKASFITGSEYKIDGGLRA</sequence>
<dbReference type="PROSITE" id="PS00061">
    <property type="entry name" value="ADH_SHORT"/>
    <property type="match status" value="1"/>
</dbReference>
<comment type="similarity">
    <text evidence="1">Belongs to the short-chain dehydrogenases/reductases (SDR) family.</text>
</comment>
<dbReference type="Pfam" id="PF13561">
    <property type="entry name" value="adh_short_C2"/>
    <property type="match status" value="1"/>
</dbReference>
<evidence type="ECO:0000313" key="5">
    <source>
        <dbReference type="EMBL" id="MBS4192384.1"/>
    </source>
</evidence>
<keyword evidence="6" id="KW-1185">Reference proteome</keyword>
<keyword evidence="2" id="KW-0560">Oxidoreductase</keyword>
<evidence type="ECO:0000256" key="1">
    <source>
        <dbReference type="ARBA" id="ARBA00006484"/>
    </source>
</evidence>
<keyword evidence="3" id="KW-0520">NAD</keyword>
<protein>
    <submittedName>
        <fullName evidence="5">SDR family oxidoreductase</fullName>
    </submittedName>
</protein>
<dbReference type="SUPFAM" id="SSF51735">
    <property type="entry name" value="NAD(P)-binding Rossmann-fold domains"/>
    <property type="match status" value="1"/>
</dbReference>
<evidence type="ECO:0000313" key="6">
    <source>
        <dbReference type="Proteomes" id="UP000681027"/>
    </source>
</evidence>
<dbReference type="InterPro" id="IPR020904">
    <property type="entry name" value="Sc_DH/Rdtase_CS"/>
</dbReference>
<name>A0ABS5NX22_9BACI</name>
<reference evidence="5 6" key="1">
    <citation type="submission" date="2021-05" db="EMBL/GenBank/DDBJ databases">
        <title>Novel Bacillus species.</title>
        <authorList>
            <person name="Liu G."/>
        </authorList>
    </citation>
    <scope>NUCLEOTIDE SEQUENCE [LARGE SCALE GENOMIC DNA]</scope>
    <source>
        <strain evidence="5 6">FJAT-49705</strain>
    </source>
</reference>
<proteinExistence type="inferred from homology"/>
<dbReference type="InterPro" id="IPR036291">
    <property type="entry name" value="NAD(P)-bd_dom_sf"/>
</dbReference>
<dbReference type="SMART" id="SM00822">
    <property type="entry name" value="PKS_KR"/>
    <property type="match status" value="1"/>
</dbReference>
<dbReference type="PANTHER" id="PTHR24321">
    <property type="entry name" value="DEHYDROGENASES, SHORT CHAIN"/>
    <property type="match status" value="1"/>
</dbReference>
<dbReference type="Proteomes" id="UP000681027">
    <property type="component" value="Unassembled WGS sequence"/>
</dbReference>
<dbReference type="EMBL" id="JAGYPM010000004">
    <property type="protein sequence ID" value="MBS4192384.1"/>
    <property type="molecule type" value="Genomic_DNA"/>
</dbReference>
<gene>
    <name evidence="5" type="ORF">KHA94_19700</name>
</gene>
<evidence type="ECO:0000259" key="4">
    <source>
        <dbReference type="SMART" id="SM00822"/>
    </source>
</evidence>
<dbReference type="PRINTS" id="PR00080">
    <property type="entry name" value="SDRFAMILY"/>
</dbReference>
<dbReference type="RefSeq" id="WP_213103794.1">
    <property type="nucleotide sequence ID" value="NZ_JAGYPM010000004.1"/>
</dbReference>
<organism evidence="5 6">
    <name type="scientific">Cytobacillus citreus</name>
    <dbReference type="NCBI Taxonomy" id="2833586"/>
    <lineage>
        <taxon>Bacteria</taxon>
        <taxon>Bacillati</taxon>
        <taxon>Bacillota</taxon>
        <taxon>Bacilli</taxon>
        <taxon>Bacillales</taxon>
        <taxon>Bacillaceae</taxon>
        <taxon>Cytobacillus</taxon>
    </lineage>
</organism>
<dbReference type="InterPro" id="IPR057326">
    <property type="entry name" value="KR_dom"/>
</dbReference>
<dbReference type="Gene3D" id="3.40.50.720">
    <property type="entry name" value="NAD(P)-binding Rossmann-like Domain"/>
    <property type="match status" value="1"/>
</dbReference>
<evidence type="ECO:0000256" key="2">
    <source>
        <dbReference type="ARBA" id="ARBA00023002"/>
    </source>
</evidence>
<dbReference type="NCBIfam" id="NF005559">
    <property type="entry name" value="PRK07231.1"/>
    <property type="match status" value="1"/>
</dbReference>
<evidence type="ECO:0000256" key="3">
    <source>
        <dbReference type="ARBA" id="ARBA00023027"/>
    </source>
</evidence>